<name>A0A6A6GTS5_VIRVR</name>
<accession>A0A6A6GTS5</accession>
<reference evidence="3" key="1">
    <citation type="journal article" date="2020" name="Stud. Mycol.">
        <title>101 Dothideomycetes genomes: a test case for predicting lifestyles and emergence of pathogens.</title>
        <authorList>
            <person name="Haridas S."/>
            <person name="Albert R."/>
            <person name="Binder M."/>
            <person name="Bloem J."/>
            <person name="Labutti K."/>
            <person name="Salamov A."/>
            <person name="Andreopoulos B."/>
            <person name="Baker S."/>
            <person name="Barry K."/>
            <person name="Bills G."/>
            <person name="Bluhm B."/>
            <person name="Cannon C."/>
            <person name="Castanera R."/>
            <person name="Culley D."/>
            <person name="Daum C."/>
            <person name="Ezra D."/>
            <person name="Gonzalez J."/>
            <person name="Henrissat B."/>
            <person name="Kuo A."/>
            <person name="Liang C."/>
            <person name="Lipzen A."/>
            <person name="Lutzoni F."/>
            <person name="Magnuson J."/>
            <person name="Mondo S."/>
            <person name="Nolan M."/>
            <person name="Ohm R."/>
            <person name="Pangilinan J."/>
            <person name="Park H.-J."/>
            <person name="Ramirez L."/>
            <person name="Alfaro M."/>
            <person name="Sun H."/>
            <person name="Tritt A."/>
            <person name="Yoshinaga Y."/>
            <person name="Zwiers L.-H."/>
            <person name="Turgeon B."/>
            <person name="Goodwin S."/>
            <person name="Spatafora J."/>
            <person name="Crous P."/>
            <person name="Grigoriev I."/>
        </authorList>
    </citation>
    <scope>NUCLEOTIDE SEQUENCE</scope>
    <source>
        <strain evidence="3">Tuck. ex Michener</strain>
    </source>
</reference>
<feature type="transmembrane region" description="Helical" evidence="1">
    <location>
        <begin position="110"/>
        <end position="129"/>
    </location>
</feature>
<organism evidence="3 4">
    <name type="scientific">Viridothelium virens</name>
    <name type="common">Speckled blister lichen</name>
    <name type="synonym">Trypethelium virens</name>
    <dbReference type="NCBI Taxonomy" id="1048519"/>
    <lineage>
        <taxon>Eukaryota</taxon>
        <taxon>Fungi</taxon>
        <taxon>Dikarya</taxon>
        <taxon>Ascomycota</taxon>
        <taxon>Pezizomycotina</taxon>
        <taxon>Dothideomycetes</taxon>
        <taxon>Dothideomycetes incertae sedis</taxon>
        <taxon>Trypetheliales</taxon>
        <taxon>Trypetheliaceae</taxon>
        <taxon>Viridothelium</taxon>
    </lineage>
</organism>
<keyword evidence="2" id="KW-0732">Signal</keyword>
<feature type="transmembrane region" description="Helical" evidence="1">
    <location>
        <begin position="38"/>
        <end position="62"/>
    </location>
</feature>
<keyword evidence="4" id="KW-1185">Reference proteome</keyword>
<protein>
    <submittedName>
        <fullName evidence="3">Uncharacterized protein</fullName>
    </submittedName>
</protein>
<dbReference type="OrthoDB" id="2434664at2759"/>
<feature type="chain" id="PRO_5025403379" evidence="2">
    <location>
        <begin position="19"/>
        <end position="526"/>
    </location>
</feature>
<sequence>MALYLSLFFFTLFSASNGQQTTAPVPITHITDNRGRTALLWSSIGLALLTSVLQGIISTVVLIAEEQDMWTFRFRIAKFEHWWWTAVGTLLMMSFGLIVISFLAGNNNDSVGVLALSTATAIVIVRYAIPSWRHRYYIQSRWLAWTGPSRTAISYRYGPVCGTDRHWERLSKMVRPTSAAPPSDDWGLALKPQKGIAEDPTAILNGLGEINSSMIFGQNWEIGPCVYDDGFRGDYNINSLSLLWGSATGFRPRVSRAINSMPQSLLKSRPFTIDGYNGEGLCLAMGILGRNKGLLPREIVFDSDDSIKQSRGVRRENALRGTISELENTSKWAPRPNKVMRSYYKRALEEQYGSLPSSFTAAATELALIFLDCSPAAIQQWLSYKLEQQSLEVNIQMSRPANYSLENIAATEKQLQTLYRAQYVSMILSINYWPPSGVSRASPTERHPVYRPDLYCFALLYLAEGAVQEAKDGKWQKGAGALKPEWWGKDWGNWHECAAWLLGLKGWPTGLEDWPHWPVVIHEPDS</sequence>
<gene>
    <name evidence="3" type="ORF">EV356DRAFT_521610</name>
</gene>
<proteinExistence type="predicted"/>
<dbReference type="EMBL" id="ML991872">
    <property type="protein sequence ID" value="KAF2229182.1"/>
    <property type="molecule type" value="Genomic_DNA"/>
</dbReference>
<feature type="transmembrane region" description="Helical" evidence="1">
    <location>
        <begin position="82"/>
        <end position="104"/>
    </location>
</feature>
<keyword evidence="1" id="KW-1133">Transmembrane helix</keyword>
<keyword evidence="1" id="KW-0472">Membrane</keyword>
<evidence type="ECO:0000256" key="1">
    <source>
        <dbReference type="SAM" id="Phobius"/>
    </source>
</evidence>
<feature type="signal peptide" evidence="2">
    <location>
        <begin position="1"/>
        <end position="18"/>
    </location>
</feature>
<dbReference type="AlphaFoldDB" id="A0A6A6GTS5"/>
<evidence type="ECO:0000313" key="3">
    <source>
        <dbReference type="EMBL" id="KAF2229182.1"/>
    </source>
</evidence>
<evidence type="ECO:0000313" key="4">
    <source>
        <dbReference type="Proteomes" id="UP000800092"/>
    </source>
</evidence>
<keyword evidence="1" id="KW-0812">Transmembrane</keyword>
<evidence type="ECO:0000256" key="2">
    <source>
        <dbReference type="SAM" id="SignalP"/>
    </source>
</evidence>
<dbReference type="Proteomes" id="UP000800092">
    <property type="component" value="Unassembled WGS sequence"/>
</dbReference>